<accession>A0A1X6WU29</accession>
<reference evidence="1 2" key="1">
    <citation type="submission" date="2017-02" db="EMBL/GenBank/DDBJ databases">
        <authorList>
            <person name="Peterson S.W."/>
        </authorList>
    </citation>
    <scope>NUCLEOTIDE SEQUENCE [LARGE SCALE GENOMIC DNA]</scope>
    <source>
        <strain evidence="1 2">CIP104813</strain>
    </source>
</reference>
<proteinExistence type="predicted"/>
<dbReference type="Proteomes" id="UP000195981">
    <property type="component" value="Unassembled WGS sequence"/>
</dbReference>
<sequence length="49" mass="5207">MTATSSGDQSRLALPRAVLALQRTTWASCPTDRPVVSRPSSTGIIIPHC</sequence>
<protein>
    <submittedName>
        <fullName evidence="1">Uncharacterized protein</fullName>
    </submittedName>
</protein>
<keyword evidence="2" id="KW-1185">Reference proteome</keyword>
<evidence type="ECO:0000313" key="2">
    <source>
        <dbReference type="Proteomes" id="UP000195981"/>
    </source>
</evidence>
<organism evidence="1 2">
    <name type="scientific">Brachybacterium nesterenkovii</name>
    <dbReference type="NCBI Taxonomy" id="47847"/>
    <lineage>
        <taxon>Bacteria</taxon>
        <taxon>Bacillati</taxon>
        <taxon>Actinomycetota</taxon>
        <taxon>Actinomycetes</taxon>
        <taxon>Micrococcales</taxon>
        <taxon>Dermabacteraceae</taxon>
        <taxon>Brachybacterium</taxon>
    </lineage>
</organism>
<dbReference type="AlphaFoldDB" id="A0A1X6WU29"/>
<evidence type="ECO:0000313" key="1">
    <source>
        <dbReference type="EMBL" id="SLM88615.1"/>
    </source>
</evidence>
<dbReference type="EMBL" id="FWFG01000019">
    <property type="protein sequence ID" value="SLM88615.1"/>
    <property type="molecule type" value="Genomic_DNA"/>
</dbReference>
<name>A0A1X6WU29_9MICO</name>
<gene>
    <name evidence="1" type="ORF">FM110_02075</name>
</gene>